<evidence type="ECO:0000256" key="11">
    <source>
        <dbReference type="SAM" id="MobiDB-lite"/>
    </source>
</evidence>
<dbReference type="InterPro" id="IPR017328">
    <property type="entry name" value="Sirtuin_class_I"/>
</dbReference>
<evidence type="ECO:0000256" key="5">
    <source>
        <dbReference type="ARBA" id="ARBA00023027"/>
    </source>
</evidence>
<feature type="binding site" evidence="9 10">
    <location>
        <position position="166"/>
    </location>
    <ligand>
        <name>Zn(2+)</name>
        <dbReference type="ChEBI" id="CHEBI:29105"/>
    </ligand>
</feature>
<feature type="domain" description="Deacetylase sirtuin-type" evidence="12">
    <location>
        <begin position="2"/>
        <end position="267"/>
    </location>
</feature>
<dbReference type="InterPro" id="IPR003000">
    <property type="entry name" value="Sirtuin"/>
</dbReference>
<feature type="binding site" evidence="9 10">
    <location>
        <position position="141"/>
    </location>
    <ligand>
        <name>Zn(2+)</name>
        <dbReference type="ChEBI" id="CHEBI:29105"/>
    </ligand>
</feature>
<dbReference type="GO" id="GO:0005634">
    <property type="term" value="C:nucleus"/>
    <property type="evidence" value="ECO:0007669"/>
    <property type="project" value="TreeGrafter"/>
</dbReference>
<dbReference type="PANTHER" id="PTHR11085">
    <property type="entry name" value="NAD-DEPENDENT PROTEIN DEACYLASE SIRTUIN-5, MITOCHONDRIAL-RELATED"/>
    <property type="match status" value="1"/>
</dbReference>
<feature type="binding site" evidence="8">
    <location>
        <begin position="207"/>
        <end position="208"/>
    </location>
    <ligand>
        <name>NAD(+)</name>
        <dbReference type="ChEBI" id="CHEBI:57540"/>
    </ligand>
</feature>
<feature type="binding site" evidence="8">
    <location>
        <position position="253"/>
    </location>
    <ligand>
        <name>NAD(+)</name>
        <dbReference type="ChEBI" id="CHEBI:57540"/>
    </ligand>
</feature>
<feature type="binding site" evidence="8">
    <location>
        <begin position="110"/>
        <end position="113"/>
    </location>
    <ligand>
        <name>NAD(+)</name>
        <dbReference type="ChEBI" id="CHEBI:57540"/>
    </ligand>
</feature>
<evidence type="ECO:0000313" key="13">
    <source>
        <dbReference type="EMBL" id="QBM88926.1"/>
    </source>
</evidence>
<feature type="binding site" evidence="9 10">
    <location>
        <position position="169"/>
    </location>
    <ligand>
        <name>Zn(2+)</name>
        <dbReference type="ChEBI" id="CHEBI:29105"/>
    </ligand>
</feature>
<feature type="binding site" evidence="8">
    <location>
        <begin position="28"/>
        <end position="32"/>
    </location>
    <ligand>
        <name>NAD(+)</name>
        <dbReference type="ChEBI" id="CHEBI:57540"/>
    </ligand>
</feature>
<organism evidence="13 14">
    <name type="scientific">Metschnikowia aff. pulcherrima</name>
    <dbReference type="NCBI Taxonomy" id="2163413"/>
    <lineage>
        <taxon>Eukaryota</taxon>
        <taxon>Fungi</taxon>
        <taxon>Dikarya</taxon>
        <taxon>Ascomycota</taxon>
        <taxon>Saccharomycotina</taxon>
        <taxon>Pichiomycetes</taxon>
        <taxon>Metschnikowiaceae</taxon>
        <taxon>Metschnikowia</taxon>
    </lineage>
</organism>
<feature type="region of interest" description="Disordered" evidence="11">
    <location>
        <begin position="291"/>
        <end position="319"/>
    </location>
</feature>
<keyword evidence="14" id="KW-1185">Reference proteome</keyword>
<reference evidence="14" key="1">
    <citation type="submission" date="2019-03" db="EMBL/GenBank/DDBJ databases">
        <title>Snf2 controls pulcherriminic acid biosynthesis and connects pigmentation and antifungal activity of the yeast Metschnikowia pulcherrima.</title>
        <authorList>
            <person name="Gore-Lloyd D."/>
            <person name="Sumann I."/>
            <person name="Brachmann A.O."/>
            <person name="Schneeberger K."/>
            <person name="Ortiz-Merino R.A."/>
            <person name="Moreno-Beltran M."/>
            <person name="Schlaefli M."/>
            <person name="Kirner P."/>
            <person name="Santos Kron A."/>
            <person name="Wolfe K.H."/>
            <person name="Piel J."/>
            <person name="Ahrens C.H."/>
            <person name="Henk D."/>
            <person name="Freimoser F.M."/>
        </authorList>
    </citation>
    <scope>NUCLEOTIDE SEQUENCE [LARGE SCALE GENOMIC DNA]</scope>
    <source>
        <strain evidence="14">APC 1.2</strain>
    </source>
</reference>
<dbReference type="InterPro" id="IPR050134">
    <property type="entry name" value="NAD-dep_sirtuin_deacylases"/>
</dbReference>
<dbReference type="InterPro" id="IPR026591">
    <property type="entry name" value="Sirtuin_cat_small_dom_sf"/>
</dbReference>
<dbReference type="EMBL" id="CP034458">
    <property type="protein sequence ID" value="QBM88926.1"/>
    <property type="molecule type" value="Genomic_DNA"/>
</dbReference>
<evidence type="ECO:0000256" key="9">
    <source>
        <dbReference type="PIRSR" id="PIRSR037938-3"/>
    </source>
</evidence>
<protein>
    <recommendedName>
        <fullName evidence="6">NAD-dependent protein deacetylase</fullName>
        <ecNumber evidence="6">2.3.1.286</ecNumber>
    </recommendedName>
</protein>
<evidence type="ECO:0000256" key="10">
    <source>
        <dbReference type="PROSITE-ProRule" id="PRU00236"/>
    </source>
</evidence>
<keyword evidence="2 6" id="KW-0808">Transferase</keyword>
<name>A0A4P6XRG4_9ASCO</name>
<evidence type="ECO:0000256" key="8">
    <source>
        <dbReference type="PIRSR" id="PIRSR037938-2"/>
    </source>
</evidence>
<dbReference type="PROSITE" id="PS50305">
    <property type="entry name" value="SIRTUIN"/>
    <property type="match status" value="1"/>
</dbReference>
<dbReference type="Gene3D" id="3.40.50.1220">
    <property type="entry name" value="TPP-binding domain"/>
    <property type="match status" value="1"/>
</dbReference>
<keyword evidence="5 6" id="KW-0520">NAD</keyword>
<evidence type="ECO:0000256" key="6">
    <source>
        <dbReference type="PIRNR" id="PIRNR037938"/>
    </source>
</evidence>
<feature type="binding site" evidence="9 10">
    <location>
        <position position="138"/>
    </location>
    <ligand>
        <name>Zn(2+)</name>
        <dbReference type="ChEBI" id="CHEBI:29105"/>
    </ligand>
</feature>
<comment type="cofactor">
    <cofactor evidence="9">
        <name>Zn(2+)</name>
        <dbReference type="ChEBI" id="CHEBI:29105"/>
    </cofactor>
    <text evidence="9">Binds 1 zinc ion per subunit.</text>
</comment>
<dbReference type="EC" id="2.3.1.286" evidence="6"/>
<keyword evidence="3 6" id="KW-0479">Metal-binding</keyword>
<sequence length="335" mass="38002">MLPTLEKTLEPLVTALKRKKKVTFFLGAGVSTSCGIPDFRSPKTGLYANLKRLNLPYPEAVFDIDYFRDDAKAFYTLCDELYPGKFFPSKFHYLLKLFQDHDLLTRVYTQNIDTMETMVGLDTDRIVPAHGSFASNHCIDCGEAMHTEALISMMNNKAKNEGIPQCEKCKGFVKPDIVFFGEPLPVRFFDTWDEDCDNVEVAIVAGTSLSVYPFAGLPSECKKKSLRTLVNNEVVGDFKTNRRKTDLIIEEDCDVFAEALAKEMGWETQLNELVEKEKKKFDEKLKKGLARKQTESRQADLCNKKEDDGLHNKAAKDSEKLANELEEELHKLTIG</sequence>
<dbReference type="InterPro" id="IPR026590">
    <property type="entry name" value="Ssirtuin_cat_dom"/>
</dbReference>
<dbReference type="PIRSF" id="PIRSF037938">
    <property type="entry name" value="SIR2_euk"/>
    <property type="match status" value="1"/>
</dbReference>
<evidence type="ECO:0000256" key="4">
    <source>
        <dbReference type="ARBA" id="ARBA00022833"/>
    </source>
</evidence>
<comment type="similarity">
    <text evidence="1 6">Belongs to the sirtuin family. Class I subfamily.</text>
</comment>
<dbReference type="GO" id="GO:0070403">
    <property type="term" value="F:NAD+ binding"/>
    <property type="evidence" value="ECO:0007669"/>
    <property type="project" value="UniProtKB-UniRule"/>
</dbReference>
<dbReference type="PROSITE" id="PS51257">
    <property type="entry name" value="PROKAR_LIPOPROTEIN"/>
    <property type="match status" value="1"/>
</dbReference>
<accession>A0A4P6XRG4</accession>
<evidence type="ECO:0000259" key="12">
    <source>
        <dbReference type="PROSITE" id="PS50305"/>
    </source>
</evidence>
<evidence type="ECO:0000256" key="2">
    <source>
        <dbReference type="ARBA" id="ARBA00022679"/>
    </source>
</evidence>
<evidence type="ECO:0000313" key="14">
    <source>
        <dbReference type="Proteomes" id="UP000292447"/>
    </source>
</evidence>
<dbReference type="SUPFAM" id="SSF52467">
    <property type="entry name" value="DHS-like NAD/FAD-binding domain"/>
    <property type="match status" value="1"/>
</dbReference>
<evidence type="ECO:0000256" key="1">
    <source>
        <dbReference type="ARBA" id="ARBA00006924"/>
    </source>
</evidence>
<feature type="binding site" evidence="8">
    <location>
        <begin position="38"/>
        <end position="40"/>
    </location>
    <ligand>
        <name>NAD(+)</name>
        <dbReference type="ChEBI" id="CHEBI:57540"/>
    </ligand>
</feature>
<gene>
    <name evidence="13" type="primary">MPUL0C09070</name>
    <name evidence="13" type="ORF">METSCH_C09070</name>
</gene>
<feature type="binding site" evidence="8">
    <location>
        <begin position="231"/>
        <end position="233"/>
    </location>
    <ligand>
        <name>NAD(+)</name>
        <dbReference type="ChEBI" id="CHEBI:57540"/>
    </ligand>
</feature>
<comment type="catalytic activity">
    <reaction evidence="6">
        <text>N(6)-acetyl-L-lysyl-[protein] + NAD(+) + H2O = 2''-O-acetyl-ADP-D-ribose + nicotinamide + L-lysyl-[protein]</text>
        <dbReference type="Rhea" id="RHEA:43636"/>
        <dbReference type="Rhea" id="RHEA-COMP:9752"/>
        <dbReference type="Rhea" id="RHEA-COMP:10731"/>
        <dbReference type="ChEBI" id="CHEBI:15377"/>
        <dbReference type="ChEBI" id="CHEBI:17154"/>
        <dbReference type="ChEBI" id="CHEBI:29969"/>
        <dbReference type="ChEBI" id="CHEBI:57540"/>
        <dbReference type="ChEBI" id="CHEBI:61930"/>
        <dbReference type="ChEBI" id="CHEBI:83767"/>
        <dbReference type="EC" id="2.3.1.286"/>
    </reaction>
</comment>
<dbReference type="Proteomes" id="UP000292447">
    <property type="component" value="Chromosome III"/>
</dbReference>
<feature type="active site" description="Proton acceptor" evidence="7 10">
    <location>
        <position position="130"/>
    </location>
</feature>
<dbReference type="Gene3D" id="3.30.1600.10">
    <property type="entry name" value="SIR2/SIRT2 'Small Domain"/>
    <property type="match status" value="1"/>
</dbReference>
<proteinExistence type="inferred from homology"/>
<evidence type="ECO:0000256" key="3">
    <source>
        <dbReference type="ARBA" id="ARBA00022723"/>
    </source>
</evidence>
<dbReference type="PANTHER" id="PTHR11085:SF6">
    <property type="entry name" value="NAD-DEPENDENT PROTEIN DEACETYLASE SIRTUIN-2"/>
    <property type="match status" value="1"/>
</dbReference>
<keyword evidence="4 6" id="KW-0862">Zinc</keyword>
<dbReference type="AlphaFoldDB" id="A0A4P6XRG4"/>
<dbReference type="Pfam" id="PF02146">
    <property type="entry name" value="SIR2"/>
    <property type="match status" value="1"/>
</dbReference>
<evidence type="ECO:0000256" key="7">
    <source>
        <dbReference type="PIRSR" id="PIRSR037938-1"/>
    </source>
</evidence>
<dbReference type="GO" id="GO:0008270">
    <property type="term" value="F:zinc ion binding"/>
    <property type="evidence" value="ECO:0007669"/>
    <property type="project" value="UniProtKB-UniRule"/>
</dbReference>
<dbReference type="GO" id="GO:0017136">
    <property type="term" value="F:histone deacetylase activity, NAD-dependent"/>
    <property type="evidence" value="ECO:0007669"/>
    <property type="project" value="InterPro"/>
</dbReference>
<dbReference type="STRING" id="2163413.A0A4P6XRG4"/>
<dbReference type="InterPro" id="IPR029035">
    <property type="entry name" value="DHS-like_NAD/FAD-binding_dom"/>
</dbReference>